<feature type="transmembrane region" description="Helical" evidence="1">
    <location>
        <begin position="100"/>
        <end position="118"/>
    </location>
</feature>
<dbReference type="GO" id="GO:0009103">
    <property type="term" value="P:lipopolysaccharide biosynthetic process"/>
    <property type="evidence" value="ECO:0007669"/>
    <property type="project" value="TreeGrafter"/>
</dbReference>
<evidence type="ECO:0000313" key="4">
    <source>
        <dbReference type="Proteomes" id="UP000093759"/>
    </source>
</evidence>
<evidence type="ECO:0000259" key="2">
    <source>
        <dbReference type="Pfam" id="PF01757"/>
    </source>
</evidence>
<feature type="transmembrane region" description="Helical" evidence="1">
    <location>
        <begin position="250"/>
        <end position="272"/>
    </location>
</feature>
<dbReference type="Pfam" id="PF01757">
    <property type="entry name" value="Acyl_transf_3"/>
    <property type="match status" value="1"/>
</dbReference>
<gene>
    <name evidence="3" type="ORF">A5648_13875</name>
</gene>
<feature type="transmembrane region" description="Helical" evidence="1">
    <location>
        <begin position="225"/>
        <end position="243"/>
    </location>
</feature>
<dbReference type="EMBL" id="LZMF01000004">
    <property type="protein sequence ID" value="OBK91449.1"/>
    <property type="molecule type" value="Genomic_DNA"/>
</dbReference>
<dbReference type="AlphaFoldDB" id="A0A1A3U9D7"/>
<keyword evidence="3" id="KW-0012">Acyltransferase</keyword>
<keyword evidence="3" id="KW-0808">Transferase</keyword>
<keyword evidence="1" id="KW-0812">Transmembrane</keyword>
<dbReference type="PANTHER" id="PTHR23028">
    <property type="entry name" value="ACETYLTRANSFERASE"/>
    <property type="match status" value="1"/>
</dbReference>
<proteinExistence type="predicted"/>
<dbReference type="GO" id="GO:0016747">
    <property type="term" value="F:acyltransferase activity, transferring groups other than amino-acyl groups"/>
    <property type="evidence" value="ECO:0007669"/>
    <property type="project" value="InterPro"/>
</dbReference>
<feature type="domain" description="Acyltransferase 3" evidence="2">
    <location>
        <begin position="23"/>
        <end position="373"/>
    </location>
</feature>
<accession>A0A1A3U9D7</accession>
<keyword evidence="1" id="KW-1133">Transmembrane helix</keyword>
<dbReference type="RefSeq" id="WP_065022611.1">
    <property type="nucleotide sequence ID" value="NZ_LZMF01000004.1"/>
</dbReference>
<protein>
    <submittedName>
        <fullName evidence="3">Acyltransferase</fullName>
    </submittedName>
</protein>
<dbReference type="PANTHER" id="PTHR23028:SF53">
    <property type="entry name" value="ACYL_TRANSF_3 DOMAIN-CONTAINING PROTEIN"/>
    <property type="match status" value="1"/>
</dbReference>
<feature type="transmembrane region" description="Helical" evidence="1">
    <location>
        <begin position="284"/>
        <end position="304"/>
    </location>
</feature>
<dbReference type="Proteomes" id="UP000093759">
    <property type="component" value="Unassembled WGS sequence"/>
</dbReference>
<feature type="transmembrane region" description="Helical" evidence="1">
    <location>
        <begin position="354"/>
        <end position="372"/>
    </location>
</feature>
<dbReference type="InterPro" id="IPR050879">
    <property type="entry name" value="Acyltransferase_3"/>
</dbReference>
<dbReference type="InterPro" id="IPR002656">
    <property type="entry name" value="Acyl_transf_3_dom"/>
</dbReference>
<evidence type="ECO:0000313" key="3">
    <source>
        <dbReference type="EMBL" id="OBK91449.1"/>
    </source>
</evidence>
<organism evidence="3 4">
    <name type="scientific">Mycolicibacter sinensis (strain JDM601)</name>
    <name type="common">Mycobacterium sinense</name>
    <dbReference type="NCBI Taxonomy" id="875328"/>
    <lineage>
        <taxon>Bacteria</taxon>
        <taxon>Bacillati</taxon>
        <taxon>Actinomycetota</taxon>
        <taxon>Actinomycetes</taxon>
        <taxon>Mycobacteriales</taxon>
        <taxon>Mycobacteriaceae</taxon>
        <taxon>Mycolicibacter</taxon>
    </lineage>
</organism>
<reference evidence="4" key="1">
    <citation type="submission" date="2016-06" db="EMBL/GenBank/DDBJ databases">
        <authorList>
            <person name="Sutton G."/>
            <person name="Brinkac L."/>
            <person name="Sanka R."/>
            <person name="Adams M."/>
            <person name="Lau E."/>
            <person name="Garcia-Basteiro A."/>
            <person name="Lopez-Varela E."/>
            <person name="Palencia S."/>
        </authorList>
    </citation>
    <scope>NUCLEOTIDE SEQUENCE [LARGE SCALE GENOMIC DNA]</scope>
    <source>
        <strain evidence="4">1274684.2</strain>
    </source>
</reference>
<name>A0A1A3U9D7_MYCSD</name>
<feature type="transmembrane region" description="Helical" evidence="1">
    <location>
        <begin position="62"/>
        <end position="80"/>
    </location>
</feature>
<sequence length="380" mass="41984">MTLPQEEVAQGGLEQVGHVDRVASLTGVRAVAAILVVGTHAAYTTGKYTHGYAGLLGSRMEIGVPIFFVLSGFLLFRPWVRATAFDRPAPSVRRYAWHRVRRIMPAYVVTVLLAYLIYHYRTAGPNPGHNWIGLLRNLTLTQIYDGTYPYGGYLHQGLTQMWSLAVEVAFYVALPALVYLTLVWLCRRQWRPVRLLAGLTVLAAISPIWLTLAHLPDLLPGGARIWPPTYLIWFVGGMALAVLQAMGVRCYGFVAIPLALISYLVAATPIAGEPTTSPTKLSEALVKAVFYAAIATLAVAPLALGNQGRYARLLASRPMVWLGEISYEIFLVHLVLMEVVMVEVLRAPVYTGSMLNLFVLTMAVTIPVSWLLHRFTRVRS</sequence>
<keyword evidence="1" id="KW-0472">Membrane</keyword>
<dbReference type="GO" id="GO:0016020">
    <property type="term" value="C:membrane"/>
    <property type="evidence" value="ECO:0007669"/>
    <property type="project" value="TreeGrafter"/>
</dbReference>
<feature type="transmembrane region" description="Helical" evidence="1">
    <location>
        <begin position="193"/>
        <end position="213"/>
    </location>
</feature>
<evidence type="ECO:0000256" key="1">
    <source>
        <dbReference type="SAM" id="Phobius"/>
    </source>
</evidence>
<feature type="transmembrane region" description="Helical" evidence="1">
    <location>
        <begin position="168"/>
        <end position="186"/>
    </location>
</feature>
<comment type="caution">
    <text evidence="3">The sequence shown here is derived from an EMBL/GenBank/DDBJ whole genome shotgun (WGS) entry which is preliminary data.</text>
</comment>